<evidence type="ECO:0000256" key="4">
    <source>
        <dbReference type="ARBA" id="ARBA00022989"/>
    </source>
</evidence>
<gene>
    <name evidence="7" type="ORF">K4G66_04485</name>
</gene>
<keyword evidence="2" id="KW-1003">Cell membrane</keyword>
<feature type="transmembrane region" description="Helical" evidence="6">
    <location>
        <begin position="364"/>
        <end position="380"/>
    </location>
</feature>
<evidence type="ECO:0000256" key="5">
    <source>
        <dbReference type="ARBA" id="ARBA00023136"/>
    </source>
</evidence>
<organism evidence="7">
    <name type="scientific">Roseihalotalea indica</name>
    <dbReference type="NCBI Taxonomy" id="2867963"/>
    <lineage>
        <taxon>Bacteria</taxon>
        <taxon>Pseudomonadati</taxon>
        <taxon>Bacteroidota</taxon>
        <taxon>Cytophagia</taxon>
        <taxon>Cytophagales</taxon>
        <taxon>Catalimonadaceae</taxon>
        <taxon>Roseihalotalea</taxon>
    </lineage>
</organism>
<accession>A0AA49GU24</accession>
<feature type="transmembrane region" description="Helical" evidence="6">
    <location>
        <begin position="117"/>
        <end position="134"/>
    </location>
</feature>
<evidence type="ECO:0000256" key="3">
    <source>
        <dbReference type="ARBA" id="ARBA00022692"/>
    </source>
</evidence>
<evidence type="ECO:0000256" key="2">
    <source>
        <dbReference type="ARBA" id="ARBA00022475"/>
    </source>
</evidence>
<protein>
    <submittedName>
        <fullName evidence="7">Oligosaccharide flippase family protein</fullName>
    </submittedName>
</protein>
<keyword evidence="4 6" id="KW-1133">Transmembrane helix</keyword>
<dbReference type="GO" id="GO:0005886">
    <property type="term" value="C:plasma membrane"/>
    <property type="evidence" value="ECO:0007669"/>
    <property type="project" value="UniProtKB-SubCell"/>
</dbReference>
<sequence length="482" mass="54444">MKKFVSDSVFITVGGLVNRVKGFLFIPIIVACIGLDGYGAYTQIIITTLLLKAVFSLELGSGFQRFIPAENDRATRALHFSSVLYPTVLLGVLGSLFLLGSAGWLSRWFFEDQYQEALMVSSPLLLSGVLYANGSKFLLAEKRFKTYTLLTFCYDLLPYLGFIGAILLYRDVYYGMLAYLALDMAVALSIIGVILYRLPLARFSWNLCKQYVKYTYALSLSSIEGGLLDKVDRYFIGFFLGVESLGIYNVVYKICSVSDFITVPIKKQLMSYLSGAWDRGHERESRQVIQQALLLFMILSIALITFLTINIHDIFALVIQEDPQDLPLPWIVLFIGLGITAYASKRFYNLLIYLRQHTLDELRYQTVGLVLNAILNTALIPSLGLLGAAVATFVSYAVMITMVQMRYRLELSWAFWGHISTFTLLATGIMWLCHYVFGGETIWWLGINGMLSTAVYFGLILLLKKELLIDIQQQVRKFQKLA</sequence>
<keyword evidence="5 6" id="KW-0472">Membrane</keyword>
<evidence type="ECO:0000256" key="1">
    <source>
        <dbReference type="ARBA" id="ARBA00004651"/>
    </source>
</evidence>
<feature type="transmembrane region" description="Helical" evidence="6">
    <location>
        <begin position="415"/>
        <end position="437"/>
    </location>
</feature>
<evidence type="ECO:0000313" key="7">
    <source>
        <dbReference type="EMBL" id="WKN37964.1"/>
    </source>
</evidence>
<feature type="transmembrane region" description="Helical" evidence="6">
    <location>
        <begin position="83"/>
        <end position="105"/>
    </location>
</feature>
<reference evidence="7" key="1">
    <citation type="journal article" date="2023" name="Comput. Struct. Biotechnol. J.">
        <title>Discovery of a novel marine Bacteroidetes with a rich repertoire of carbohydrate-active enzymes.</title>
        <authorList>
            <person name="Chen B."/>
            <person name="Liu G."/>
            <person name="Chen Q."/>
            <person name="Wang H."/>
            <person name="Liu L."/>
            <person name="Tang K."/>
        </authorList>
    </citation>
    <scope>NUCLEOTIDE SEQUENCE</scope>
    <source>
        <strain evidence="7">TK19036</strain>
    </source>
</reference>
<feature type="transmembrane region" description="Helical" evidence="6">
    <location>
        <begin position="326"/>
        <end position="343"/>
    </location>
</feature>
<evidence type="ECO:0000256" key="6">
    <source>
        <dbReference type="SAM" id="Phobius"/>
    </source>
</evidence>
<name>A0AA49GU24_9BACT</name>
<feature type="transmembrane region" description="Helical" evidence="6">
    <location>
        <begin position="293"/>
        <end position="320"/>
    </location>
</feature>
<feature type="transmembrane region" description="Helical" evidence="6">
    <location>
        <begin position="146"/>
        <end position="170"/>
    </location>
</feature>
<dbReference type="AlphaFoldDB" id="A0AA49GU24"/>
<dbReference type="Pfam" id="PF13440">
    <property type="entry name" value="Polysacc_synt_3"/>
    <property type="match status" value="1"/>
</dbReference>
<feature type="transmembrane region" description="Helical" evidence="6">
    <location>
        <begin position="176"/>
        <end position="196"/>
    </location>
</feature>
<dbReference type="InterPro" id="IPR050833">
    <property type="entry name" value="Poly_Biosynth_Transport"/>
</dbReference>
<keyword evidence="3 6" id="KW-0812">Transmembrane</keyword>
<feature type="transmembrane region" description="Helical" evidence="6">
    <location>
        <begin position="20"/>
        <end position="38"/>
    </location>
</feature>
<reference evidence="7" key="2">
    <citation type="journal article" date="2024" name="Antonie Van Leeuwenhoek">
        <title>Roseihalotalea indica gen. nov., sp. nov., a halophilic Bacteroidetes from mesopelagic Southwest Indian Ocean with higher carbohydrate metabolic potential.</title>
        <authorList>
            <person name="Chen B."/>
            <person name="Zhang M."/>
            <person name="Lin D."/>
            <person name="Ye J."/>
            <person name="Tang K."/>
        </authorList>
    </citation>
    <scope>NUCLEOTIDE SEQUENCE</scope>
    <source>
        <strain evidence="7">TK19036</strain>
    </source>
</reference>
<proteinExistence type="predicted"/>
<dbReference type="PANTHER" id="PTHR30250">
    <property type="entry name" value="PST FAMILY PREDICTED COLANIC ACID TRANSPORTER"/>
    <property type="match status" value="1"/>
</dbReference>
<comment type="subcellular location">
    <subcellularLocation>
        <location evidence="1">Cell membrane</location>
        <topology evidence="1">Multi-pass membrane protein</topology>
    </subcellularLocation>
</comment>
<dbReference type="PANTHER" id="PTHR30250:SF11">
    <property type="entry name" value="O-ANTIGEN TRANSPORTER-RELATED"/>
    <property type="match status" value="1"/>
</dbReference>
<dbReference type="PROSITE" id="PS51257">
    <property type="entry name" value="PROKAR_LIPOPROTEIN"/>
    <property type="match status" value="1"/>
</dbReference>
<feature type="transmembrane region" description="Helical" evidence="6">
    <location>
        <begin position="443"/>
        <end position="463"/>
    </location>
</feature>
<dbReference type="EMBL" id="CP120682">
    <property type="protein sequence ID" value="WKN37964.1"/>
    <property type="molecule type" value="Genomic_DNA"/>
</dbReference>
<feature type="transmembrane region" description="Helical" evidence="6">
    <location>
        <begin position="44"/>
        <end position="63"/>
    </location>
</feature>